<evidence type="ECO:0000313" key="3">
    <source>
        <dbReference type="Proteomes" id="UP000623467"/>
    </source>
</evidence>
<evidence type="ECO:0000313" key="2">
    <source>
        <dbReference type="EMBL" id="KAF7370983.1"/>
    </source>
</evidence>
<keyword evidence="3" id="KW-1185">Reference proteome</keyword>
<dbReference type="Proteomes" id="UP000623467">
    <property type="component" value="Unassembled WGS sequence"/>
</dbReference>
<sequence length="243" mass="27717">MAANLPTTFMRSSNTALIYKNGELSVLLINSHYDLPVIPIEISDAGFFTIQAAESPQRKQLKYIDKLSGNSLHQFCLMKLWSLPELIAGAKLLPKDVRPRQSRINEFFKAYGGSARSVFWFAAEIDEFPRLVGLGGEQPAERLRRKYHPEPYHASRNPRRNGRRSTIGFSPWQSYRIRPPRYAMYLLKGVDAVEKDAGPKLYRACEKVNTPDCRMWAAYLYDVFFHHCLVPGDGSLSSSSREI</sequence>
<protein>
    <submittedName>
        <fullName evidence="2">Uncharacterized protein</fullName>
    </submittedName>
</protein>
<dbReference type="AlphaFoldDB" id="A0A8H6Z1N2"/>
<name>A0A8H6Z1N2_9AGAR</name>
<comment type="caution">
    <text evidence="2">The sequence shown here is derived from an EMBL/GenBank/DDBJ whole genome shotgun (WGS) entry which is preliminary data.</text>
</comment>
<reference evidence="2" key="1">
    <citation type="submission" date="2020-05" db="EMBL/GenBank/DDBJ databases">
        <title>Mycena genomes resolve the evolution of fungal bioluminescence.</title>
        <authorList>
            <person name="Tsai I.J."/>
        </authorList>
    </citation>
    <scope>NUCLEOTIDE SEQUENCE</scope>
    <source>
        <strain evidence="2">160909Yilan</strain>
    </source>
</reference>
<proteinExistence type="predicted"/>
<accession>A0A8H6Z1N2</accession>
<feature type="region of interest" description="Disordered" evidence="1">
    <location>
        <begin position="145"/>
        <end position="165"/>
    </location>
</feature>
<organism evidence="2 3">
    <name type="scientific">Mycena sanguinolenta</name>
    <dbReference type="NCBI Taxonomy" id="230812"/>
    <lineage>
        <taxon>Eukaryota</taxon>
        <taxon>Fungi</taxon>
        <taxon>Dikarya</taxon>
        <taxon>Basidiomycota</taxon>
        <taxon>Agaricomycotina</taxon>
        <taxon>Agaricomycetes</taxon>
        <taxon>Agaricomycetidae</taxon>
        <taxon>Agaricales</taxon>
        <taxon>Marasmiineae</taxon>
        <taxon>Mycenaceae</taxon>
        <taxon>Mycena</taxon>
    </lineage>
</organism>
<evidence type="ECO:0000256" key="1">
    <source>
        <dbReference type="SAM" id="MobiDB-lite"/>
    </source>
</evidence>
<dbReference type="EMBL" id="JACAZH010000004">
    <property type="protein sequence ID" value="KAF7370983.1"/>
    <property type="molecule type" value="Genomic_DNA"/>
</dbReference>
<gene>
    <name evidence="2" type="ORF">MSAN_00732500</name>
</gene>
<dbReference type="OrthoDB" id="19861at2759"/>